<sequence length="49" mass="5470">MPKSIILSFLNRVAPIDLPEILVEVKKGIFKSNLSKPQAEIQETRYSAG</sequence>
<gene>
    <name evidence="1" type="ORF">T23_07800</name>
</gene>
<dbReference type="Proteomes" id="UP001432099">
    <property type="component" value="Chromosome"/>
</dbReference>
<reference evidence="1" key="1">
    <citation type="journal article" date="2024" name="Int. J. Syst. Evol. Microbiol.">
        <title>Turicibacter faecis sp. nov., isolated from faeces of heart failure mouse model.</title>
        <authorList>
            <person name="Imamura Y."/>
            <person name="Motooka D."/>
            <person name="Nakajima Y."/>
            <person name="Ito S."/>
            <person name="Kitakaze M."/>
            <person name="Iida T."/>
            <person name="Nakamura S."/>
        </authorList>
    </citation>
    <scope>NUCLEOTIDE SEQUENCE</scope>
    <source>
        <strain evidence="1">TC023</strain>
    </source>
</reference>
<dbReference type="EMBL" id="AP028127">
    <property type="protein sequence ID" value="BEH90678.1"/>
    <property type="molecule type" value="Genomic_DNA"/>
</dbReference>
<evidence type="ECO:0000313" key="2">
    <source>
        <dbReference type="Proteomes" id="UP001432099"/>
    </source>
</evidence>
<proteinExistence type="predicted"/>
<keyword evidence="2" id="KW-1185">Reference proteome</keyword>
<organism evidence="1 2">
    <name type="scientific">Turicibacter faecis</name>
    <dbReference type="NCBI Taxonomy" id="2963365"/>
    <lineage>
        <taxon>Bacteria</taxon>
        <taxon>Bacillati</taxon>
        <taxon>Bacillota</taxon>
        <taxon>Erysipelotrichia</taxon>
        <taxon>Erysipelotrichales</taxon>
        <taxon>Turicibacteraceae</taxon>
        <taxon>Turicibacter</taxon>
    </lineage>
</organism>
<protein>
    <submittedName>
        <fullName evidence="1">Uncharacterized protein</fullName>
    </submittedName>
</protein>
<accession>A0ABM8IMS7</accession>
<evidence type="ECO:0000313" key="1">
    <source>
        <dbReference type="EMBL" id="BEH90678.1"/>
    </source>
</evidence>
<name>A0ABM8IMS7_9FIRM</name>